<dbReference type="GO" id="GO:0006820">
    <property type="term" value="P:monoatomic anion transport"/>
    <property type="evidence" value="ECO:0007669"/>
    <property type="project" value="TreeGrafter"/>
</dbReference>
<evidence type="ECO:0000256" key="2">
    <source>
        <dbReference type="ARBA" id="ARBA00022692"/>
    </source>
</evidence>
<organism evidence="7 8">
    <name type="scientific">Photinus pyralis</name>
    <name type="common">Common eastern firefly</name>
    <name type="synonym">Lampyris pyralis</name>
    <dbReference type="NCBI Taxonomy" id="7054"/>
    <lineage>
        <taxon>Eukaryota</taxon>
        <taxon>Metazoa</taxon>
        <taxon>Ecdysozoa</taxon>
        <taxon>Arthropoda</taxon>
        <taxon>Hexapoda</taxon>
        <taxon>Insecta</taxon>
        <taxon>Pterygota</taxon>
        <taxon>Neoptera</taxon>
        <taxon>Endopterygota</taxon>
        <taxon>Coleoptera</taxon>
        <taxon>Polyphaga</taxon>
        <taxon>Elateriformia</taxon>
        <taxon>Elateroidea</taxon>
        <taxon>Lampyridae</taxon>
        <taxon>Lampyrinae</taxon>
        <taxon>Photinus</taxon>
    </lineage>
</organism>
<dbReference type="InParanoid" id="A0A5N4AJL8"/>
<feature type="transmembrane region" description="Helical" evidence="5">
    <location>
        <begin position="91"/>
        <end position="113"/>
    </location>
</feature>
<evidence type="ECO:0000256" key="5">
    <source>
        <dbReference type="SAM" id="Phobius"/>
    </source>
</evidence>
<dbReference type="Proteomes" id="UP000327044">
    <property type="component" value="Unassembled WGS sequence"/>
</dbReference>
<keyword evidence="8" id="KW-1185">Reference proteome</keyword>
<feature type="transmembrane region" description="Helical" evidence="5">
    <location>
        <begin position="37"/>
        <end position="57"/>
    </location>
</feature>
<feature type="transmembrane region" description="Helical" evidence="5">
    <location>
        <begin position="119"/>
        <end position="139"/>
    </location>
</feature>
<dbReference type="InterPro" id="IPR011701">
    <property type="entry name" value="MFS"/>
</dbReference>
<evidence type="ECO:0000313" key="7">
    <source>
        <dbReference type="EMBL" id="KAB0797494.1"/>
    </source>
</evidence>
<keyword evidence="3 5" id="KW-1133">Transmembrane helix</keyword>
<dbReference type="Pfam" id="PF07690">
    <property type="entry name" value="MFS_1"/>
    <property type="match status" value="1"/>
</dbReference>
<sequence length="200" mass="22766">MLHKCRTYHINNNNNTDTAETSDQTYPVWMIWKKRRYVVAVMAFFGFFNAFALRVNLSIGIVAMTAKHQVILENGTTTYVKEFDWDSKVQGYVLSSFFYGYILTQVAGGWLAGKFGGKHVFGIGIAVTAALTIVSPFAAKQSYYLFMALRVIEGCYVSEHTCGMGRMGTTTRKKSPSSHWFFRKLHWKRYCDAFVRVISG</sequence>
<dbReference type="SUPFAM" id="SSF103473">
    <property type="entry name" value="MFS general substrate transporter"/>
    <property type="match status" value="1"/>
</dbReference>
<dbReference type="AlphaFoldDB" id="A0A5N4AJL8"/>
<dbReference type="GO" id="GO:0016020">
    <property type="term" value="C:membrane"/>
    <property type="evidence" value="ECO:0007669"/>
    <property type="project" value="UniProtKB-SubCell"/>
</dbReference>
<dbReference type="PANTHER" id="PTHR11662:SF455">
    <property type="entry name" value="GH23975P"/>
    <property type="match status" value="1"/>
</dbReference>
<dbReference type="InterPro" id="IPR020846">
    <property type="entry name" value="MFS_dom"/>
</dbReference>
<evidence type="ECO:0000259" key="6">
    <source>
        <dbReference type="PROSITE" id="PS50850"/>
    </source>
</evidence>
<proteinExistence type="predicted"/>
<evidence type="ECO:0000256" key="4">
    <source>
        <dbReference type="ARBA" id="ARBA00023136"/>
    </source>
</evidence>
<accession>A0A5N4AJL8</accession>
<evidence type="ECO:0000256" key="1">
    <source>
        <dbReference type="ARBA" id="ARBA00004141"/>
    </source>
</evidence>
<protein>
    <recommendedName>
        <fullName evidence="6">Major facilitator superfamily (MFS) profile domain-containing protein</fullName>
    </recommendedName>
</protein>
<dbReference type="Gene3D" id="1.20.1250.20">
    <property type="entry name" value="MFS general substrate transporter like domains"/>
    <property type="match status" value="1"/>
</dbReference>
<dbReference type="EMBL" id="VVIM01000006">
    <property type="protein sequence ID" value="KAB0797494.1"/>
    <property type="molecule type" value="Genomic_DNA"/>
</dbReference>
<evidence type="ECO:0000256" key="3">
    <source>
        <dbReference type="ARBA" id="ARBA00022989"/>
    </source>
</evidence>
<dbReference type="InterPro" id="IPR050382">
    <property type="entry name" value="MFS_Na/Anion_cotransporter"/>
</dbReference>
<dbReference type="GO" id="GO:0022857">
    <property type="term" value="F:transmembrane transporter activity"/>
    <property type="evidence" value="ECO:0007669"/>
    <property type="project" value="InterPro"/>
</dbReference>
<keyword evidence="2 5" id="KW-0812">Transmembrane</keyword>
<evidence type="ECO:0000313" key="8">
    <source>
        <dbReference type="Proteomes" id="UP000327044"/>
    </source>
</evidence>
<dbReference type="InterPro" id="IPR036259">
    <property type="entry name" value="MFS_trans_sf"/>
</dbReference>
<keyword evidence="4 5" id="KW-0472">Membrane</keyword>
<feature type="domain" description="Major facilitator superfamily (MFS) profile" evidence="6">
    <location>
        <begin position="38"/>
        <end position="200"/>
    </location>
</feature>
<dbReference type="PROSITE" id="PS50850">
    <property type="entry name" value="MFS"/>
    <property type="match status" value="1"/>
</dbReference>
<comment type="subcellular location">
    <subcellularLocation>
        <location evidence="1">Membrane</location>
        <topology evidence="1">Multi-pass membrane protein</topology>
    </subcellularLocation>
</comment>
<gene>
    <name evidence="7" type="ORF">PPYR_08487</name>
</gene>
<dbReference type="PANTHER" id="PTHR11662">
    <property type="entry name" value="SOLUTE CARRIER FAMILY 17"/>
    <property type="match status" value="1"/>
</dbReference>
<reference evidence="7 8" key="1">
    <citation type="journal article" date="2018" name="Elife">
        <title>Firefly genomes illuminate parallel origins of bioluminescence in beetles.</title>
        <authorList>
            <person name="Fallon T.R."/>
            <person name="Lower S.E."/>
            <person name="Chang C.H."/>
            <person name="Bessho-Uehara M."/>
            <person name="Martin G.J."/>
            <person name="Bewick A.J."/>
            <person name="Behringer M."/>
            <person name="Debat H.J."/>
            <person name="Wong I."/>
            <person name="Day J.C."/>
            <person name="Suvorov A."/>
            <person name="Silva C.J."/>
            <person name="Stanger-Hall K.F."/>
            <person name="Hall D.W."/>
            <person name="Schmitz R.J."/>
            <person name="Nelson D.R."/>
            <person name="Lewis S.M."/>
            <person name="Shigenobu S."/>
            <person name="Bybee S.M."/>
            <person name="Larracuente A.M."/>
            <person name="Oba Y."/>
            <person name="Weng J.K."/>
        </authorList>
    </citation>
    <scope>NUCLEOTIDE SEQUENCE [LARGE SCALE GENOMIC DNA]</scope>
    <source>
        <strain evidence="7">1611_PpyrPB1</strain>
        <tissue evidence="7">Whole body</tissue>
    </source>
</reference>
<comment type="caution">
    <text evidence="7">The sequence shown here is derived from an EMBL/GenBank/DDBJ whole genome shotgun (WGS) entry which is preliminary data.</text>
</comment>
<name>A0A5N4AJL8_PHOPY</name>